<evidence type="ECO:0000313" key="3">
    <source>
        <dbReference type="Proteomes" id="UP000247409"/>
    </source>
</evidence>
<feature type="compositionally biased region" description="Basic and acidic residues" evidence="1">
    <location>
        <begin position="103"/>
        <end position="120"/>
    </location>
</feature>
<evidence type="ECO:0000313" key="2">
    <source>
        <dbReference type="EMBL" id="PXF47376.1"/>
    </source>
</evidence>
<keyword evidence="3" id="KW-1185">Reference proteome</keyword>
<dbReference type="EMBL" id="NBIV01000025">
    <property type="protein sequence ID" value="PXF47376.1"/>
    <property type="molecule type" value="Genomic_DNA"/>
</dbReference>
<comment type="caution">
    <text evidence="2">The sequence shown here is derived from an EMBL/GenBank/DDBJ whole genome shotgun (WGS) entry which is preliminary data.</text>
</comment>
<accession>A0A2V3IYZ0</accession>
<feature type="region of interest" description="Disordered" evidence="1">
    <location>
        <begin position="44"/>
        <end position="120"/>
    </location>
</feature>
<feature type="region of interest" description="Disordered" evidence="1">
    <location>
        <begin position="1"/>
        <end position="31"/>
    </location>
</feature>
<proteinExistence type="predicted"/>
<gene>
    <name evidence="2" type="ORF">BWQ96_02856</name>
</gene>
<organism evidence="2 3">
    <name type="scientific">Gracilariopsis chorda</name>
    <dbReference type="NCBI Taxonomy" id="448386"/>
    <lineage>
        <taxon>Eukaryota</taxon>
        <taxon>Rhodophyta</taxon>
        <taxon>Florideophyceae</taxon>
        <taxon>Rhodymeniophycidae</taxon>
        <taxon>Gracilariales</taxon>
        <taxon>Gracilariaceae</taxon>
        <taxon>Gracilariopsis</taxon>
    </lineage>
</organism>
<dbReference type="AlphaFoldDB" id="A0A2V3IYZ0"/>
<feature type="compositionally biased region" description="Low complexity" evidence="1">
    <location>
        <begin position="73"/>
        <end position="86"/>
    </location>
</feature>
<reference evidence="2 3" key="1">
    <citation type="journal article" date="2018" name="Mol. Biol. Evol.">
        <title>Analysis of the draft genome of the red seaweed Gracilariopsis chorda provides insights into genome size evolution in Rhodophyta.</title>
        <authorList>
            <person name="Lee J."/>
            <person name="Yang E.C."/>
            <person name="Graf L."/>
            <person name="Yang J.H."/>
            <person name="Qiu H."/>
            <person name="Zel Zion U."/>
            <person name="Chan C.X."/>
            <person name="Stephens T.G."/>
            <person name="Weber A.P.M."/>
            <person name="Boo G.H."/>
            <person name="Boo S.M."/>
            <person name="Kim K.M."/>
            <person name="Shin Y."/>
            <person name="Jung M."/>
            <person name="Lee S.J."/>
            <person name="Yim H.S."/>
            <person name="Lee J.H."/>
            <person name="Bhattacharya D."/>
            <person name="Yoon H.S."/>
        </authorList>
    </citation>
    <scope>NUCLEOTIDE SEQUENCE [LARGE SCALE GENOMIC DNA]</scope>
    <source>
        <strain evidence="2 3">SKKU-2015</strain>
        <tissue evidence="2">Whole body</tissue>
    </source>
</reference>
<protein>
    <submittedName>
        <fullName evidence="2">Uncharacterized protein</fullName>
    </submittedName>
</protein>
<evidence type="ECO:0000256" key="1">
    <source>
        <dbReference type="SAM" id="MobiDB-lite"/>
    </source>
</evidence>
<dbReference type="Proteomes" id="UP000247409">
    <property type="component" value="Unassembled WGS sequence"/>
</dbReference>
<name>A0A2V3IYZ0_9FLOR</name>
<sequence>MAGQESADDEQMDHKLKQGQFSTEPFRPLPTRVVSFSAVISTIDDYDEDVETQTDAQKPKDKIKGSSSSDTGTTAVPTTPVTPATPESAQRVRKKPPRAPTPHPRDFPRLFFDGERRQPQ</sequence>
<feature type="compositionally biased region" description="Acidic residues" evidence="1">
    <location>
        <begin position="1"/>
        <end position="11"/>
    </location>
</feature>